<gene>
    <name evidence="2" type="ORF">LTRI10_LOCUS49849</name>
</gene>
<evidence type="ECO:0000313" key="3">
    <source>
        <dbReference type="Proteomes" id="UP001497516"/>
    </source>
</evidence>
<sequence>MAEYEQLVESLESLWFFGNALSSPILPTANLIPSLESEKEQSNQITVIQSSDVVEQDEDFNSELKPSPPKEEFEPLAVNEKQSNEGGGGGGRAAGEIVVFQSKPESPLERRKRMARRSRSNRKILLELDLCFDDLIDFSPWSYGGGAGGCNFERDDRGKIPSSKNSTAMNRHLKSGTHNVTCIVK</sequence>
<evidence type="ECO:0000256" key="1">
    <source>
        <dbReference type="SAM" id="MobiDB-lite"/>
    </source>
</evidence>
<proteinExistence type="predicted"/>
<dbReference type="Proteomes" id="UP001497516">
    <property type="component" value="Chromosome 9"/>
</dbReference>
<dbReference type="AlphaFoldDB" id="A0AAV2GJI0"/>
<keyword evidence="3" id="KW-1185">Reference proteome</keyword>
<name>A0AAV2GJI0_9ROSI</name>
<accession>A0AAV2GJI0</accession>
<evidence type="ECO:0000313" key="2">
    <source>
        <dbReference type="EMBL" id="CAL1410427.1"/>
    </source>
</evidence>
<protein>
    <submittedName>
        <fullName evidence="2">Uncharacterized protein</fullName>
    </submittedName>
</protein>
<dbReference type="EMBL" id="OZ034822">
    <property type="protein sequence ID" value="CAL1410427.1"/>
    <property type="molecule type" value="Genomic_DNA"/>
</dbReference>
<reference evidence="2 3" key="1">
    <citation type="submission" date="2024-04" db="EMBL/GenBank/DDBJ databases">
        <authorList>
            <person name="Fracassetti M."/>
        </authorList>
    </citation>
    <scope>NUCLEOTIDE SEQUENCE [LARGE SCALE GENOMIC DNA]</scope>
</reference>
<organism evidence="2 3">
    <name type="scientific">Linum trigynum</name>
    <dbReference type="NCBI Taxonomy" id="586398"/>
    <lineage>
        <taxon>Eukaryota</taxon>
        <taxon>Viridiplantae</taxon>
        <taxon>Streptophyta</taxon>
        <taxon>Embryophyta</taxon>
        <taxon>Tracheophyta</taxon>
        <taxon>Spermatophyta</taxon>
        <taxon>Magnoliopsida</taxon>
        <taxon>eudicotyledons</taxon>
        <taxon>Gunneridae</taxon>
        <taxon>Pentapetalae</taxon>
        <taxon>rosids</taxon>
        <taxon>fabids</taxon>
        <taxon>Malpighiales</taxon>
        <taxon>Linaceae</taxon>
        <taxon>Linum</taxon>
    </lineage>
</organism>
<feature type="region of interest" description="Disordered" evidence="1">
    <location>
        <begin position="55"/>
        <end position="94"/>
    </location>
</feature>